<dbReference type="Pfam" id="PF00583">
    <property type="entry name" value="Acetyltransf_1"/>
    <property type="match status" value="1"/>
</dbReference>
<evidence type="ECO:0000313" key="3">
    <source>
        <dbReference type="EMBL" id="EER16762.1"/>
    </source>
</evidence>
<feature type="domain" description="N-acetyltransferase" evidence="2">
    <location>
        <begin position="85"/>
        <end position="233"/>
    </location>
</feature>
<feature type="region of interest" description="Disordered" evidence="1">
    <location>
        <begin position="465"/>
        <end position="505"/>
    </location>
</feature>
<feature type="compositionally biased region" description="Polar residues" evidence="1">
    <location>
        <begin position="1"/>
        <end position="15"/>
    </location>
</feature>
<dbReference type="GO" id="GO:0016747">
    <property type="term" value="F:acyltransferase activity, transferring groups other than amino-acyl groups"/>
    <property type="evidence" value="ECO:0007669"/>
    <property type="project" value="InterPro"/>
</dbReference>
<dbReference type="PROSITE" id="PS51186">
    <property type="entry name" value="GNAT"/>
    <property type="match status" value="1"/>
</dbReference>
<proteinExistence type="predicted"/>
<dbReference type="EMBL" id="GG672752">
    <property type="protein sequence ID" value="EER16762.1"/>
    <property type="molecule type" value="Genomic_DNA"/>
</dbReference>
<feature type="region of interest" description="Disordered" evidence="1">
    <location>
        <begin position="1"/>
        <end position="24"/>
    </location>
</feature>
<dbReference type="Gene3D" id="3.40.630.30">
    <property type="match status" value="1"/>
</dbReference>
<reference evidence="3 4" key="1">
    <citation type="submission" date="2008-07" db="EMBL/GenBank/DDBJ databases">
        <authorList>
            <person name="El-Sayed N."/>
            <person name="Caler E."/>
            <person name="Inman J."/>
            <person name="Amedeo P."/>
            <person name="Hass B."/>
            <person name="Wortman J."/>
        </authorList>
    </citation>
    <scope>NUCLEOTIDE SEQUENCE [LARGE SCALE GENOMIC DNA]</scope>
    <source>
        <strain evidence="4">ATCC 50983 / TXsc</strain>
    </source>
</reference>
<accession>C5KFL3</accession>
<keyword evidence="4" id="KW-1185">Reference proteome</keyword>
<dbReference type="InParanoid" id="C5KFL3"/>
<sequence length="656" mass="71043">MLISSTTPGGPSQQPLIGPSVRPLPPRKLEYTPLYFTIDSLIDPQRPAKALTTVERTVTRKAKSRRKDGSVKMESASSARQGKHVVCPAMSVERKWEAVNILQESLPGLPEGHVEKAIFSATSSRFECWSLVLDGGDGELVSAAVFARHYKFGFIELAYIATSEAYRGGGYGRSLLHTLMQQWVHEGFTEVISSVDQKAVGFFQAMGFEEAIRIPKFVYAQWIDTYGSAKTLGCDIGVKLARLLSPRAVMASKRIAADPGCPVSVLAGQENAPGEDEVWCRARITNNQAATGLVTITYRHGQAHRVETLPTTCPRLKIGDSSNTASGLPHFPASTKVHQYPFGMGVQWPAAKCSDCVDRRNRAKRCKNCHKCLAKHCICRRSGMGSDVRTKLPRKKEAIVCGCNTIRCPECGNCLASHCTCVGGPAFEVASRKRSADDGFSDTPGPTKVIRTETPSGISRHCQCEDPTPYPQTSKTRKPSKAVTPDNLPIESNTTPEGTPIKEHGIAASPPNVVALAAAAAVAKVAAKKEEAPKPVAKVEEIPPMVTRRRTRSMSKDFRKTTAATLLKDDSSSSASTSSAAKAMSSTSASGHKYGDYRTVSGGLGRYETDEGISYGQQQAVDLVRVTIGSVTHVAYVSLDIVIVMGEHHYYHKEYL</sequence>
<dbReference type="SUPFAM" id="SSF55729">
    <property type="entry name" value="Acyl-CoA N-acyltransferases (Nat)"/>
    <property type="match status" value="1"/>
</dbReference>
<feature type="region of interest" description="Disordered" evidence="1">
    <location>
        <begin position="58"/>
        <end position="77"/>
    </location>
</feature>
<protein>
    <recommendedName>
        <fullName evidence="2">N-acetyltransferase domain-containing protein</fullName>
    </recommendedName>
</protein>
<dbReference type="RefSeq" id="XP_002784966.1">
    <property type="nucleotide sequence ID" value="XM_002784920.1"/>
</dbReference>
<dbReference type="InterPro" id="IPR000182">
    <property type="entry name" value="GNAT_dom"/>
</dbReference>
<dbReference type="CDD" id="cd04301">
    <property type="entry name" value="NAT_SF"/>
    <property type="match status" value="1"/>
</dbReference>
<evidence type="ECO:0000256" key="1">
    <source>
        <dbReference type="SAM" id="MobiDB-lite"/>
    </source>
</evidence>
<dbReference type="Proteomes" id="UP000007800">
    <property type="component" value="Unassembled WGS sequence"/>
</dbReference>
<name>C5KFL3_PERM5</name>
<dbReference type="InterPro" id="IPR016181">
    <property type="entry name" value="Acyl_CoA_acyltransferase"/>
</dbReference>
<evidence type="ECO:0000259" key="2">
    <source>
        <dbReference type="PROSITE" id="PS51186"/>
    </source>
</evidence>
<evidence type="ECO:0000313" key="4">
    <source>
        <dbReference type="Proteomes" id="UP000007800"/>
    </source>
</evidence>
<organism evidence="4">
    <name type="scientific">Perkinsus marinus (strain ATCC 50983 / TXsc)</name>
    <dbReference type="NCBI Taxonomy" id="423536"/>
    <lineage>
        <taxon>Eukaryota</taxon>
        <taxon>Sar</taxon>
        <taxon>Alveolata</taxon>
        <taxon>Perkinsozoa</taxon>
        <taxon>Perkinsea</taxon>
        <taxon>Perkinsida</taxon>
        <taxon>Perkinsidae</taxon>
        <taxon>Perkinsus</taxon>
    </lineage>
</organism>
<gene>
    <name evidence="3" type="ORF">Pmar_PMAR022612</name>
</gene>
<dbReference type="AlphaFoldDB" id="C5KFL3"/>
<dbReference type="GeneID" id="9063872"/>